<proteinExistence type="predicted"/>
<keyword evidence="1" id="KW-0732">Signal</keyword>
<feature type="chain" id="PRO_5024454394" evidence="1">
    <location>
        <begin position="23"/>
        <end position="558"/>
    </location>
</feature>
<sequence>MRKLAHTTILLTALISSVVSFGGLSAEQPQTSAGIQTYSEIMAHGQEVFNRYGISDDLPRLGLSSLTAGEHLVEHVERTITIGDQVRKSRVFLVKDTDEKGNIDLRIKYNPSELDEQDDAISEIERNTRTEYRLRDYAQSYDPNSVTATDLANGTSIVSFNYSKYGLPQDIAYFRFMRVEFLVKDGVPQRMTITNAKPFEYEGVRVEQYRQTITFSTLESGKLILSKKAIDITGTQKNKPVHVTSITEPVALYSEEHGVDIIHQTLLSEVSDPRIREVSVKLDRIFPLMGDIVRRKGIDLPRPYGVSVAYRNQNMNIPFNDFVLDGVRLNELFDPEDSIGTVKAESLSIRGDINILPFWNVFGYIGKINVDAKVDAEYTGAAGEFIRDKLNQLPTLPGRPGLGDKFCDSESYGLLCDTGRVGIPLHLEYDLRGVGTTLSVGYREFFASVTGTVSQTRLKGTTEWGDPIATIQPMVGYQLVDYRAQLFVGAEYQGLEPRMDGHVKTGDIEFDYDIGVDLNKWAYVVGFNKQFGRNYNLTFMYNKGETRDAMTLNFGYRF</sequence>
<organism evidence="2 3">
    <name type="scientific">Vibrio algicola</name>
    <dbReference type="NCBI Taxonomy" id="2662262"/>
    <lineage>
        <taxon>Bacteria</taxon>
        <taxon>Pseudomonadati</taxon>
        <taxon>Pseudomonadota</taxon>
        <taxon>Gammaproteobacteria</taxon>
        <taxon>Vibrionales</taxon>
        <taxon>Vibrionaceae</taxon>
        <taxon>Vibrio</taxon>
    </lineage>
</organism>
<dbReference type="RefSeq" id="WP_153446672.1">
    <property type="nucleotide sequence ID" value="NZ_CP045699.1"/>
</dbReference>
<feature type="signal peptide" evidence="1">
    <location>
        <begin position="1"/>
        <end position="22"/>
    </location>
</feature>
<protein>
    <submittedName>
        <fullName evidence="2">Uncharacterized protein</fullName>
    </submittedName>
</protein>
<dbReference type="EMBL" id="CP045699">
    <property type="protein sequence ID" value="QGA64608.1"/>
    <property type="molecule type" value="Genomic_DNA"/>
</dbReference>
<evidence type="ECO:0000313" key="2">
    <source>
        <dbReference type="EMBL" id="QGA64608.1"/>
    </source>
</evidence>
<gene>
    <name evidence="2" type="ORF">GFB47_03795</name>
</gene>
<dbReference type="AlphaFoldDB" id="A0A5Q0TBU3"/>
<name>A0A5Q0TBU3_9VIBR</name>
<dbReference type="Proteomes" id="UP000348942">
    <property type="component" value="Chromosome 1"/>
</dbReference>
<accession>A0A5Q0TBU3</accession>
<evidence type="ECO:0000313" key="3">
    <source>
        <dbReference type="Proteomes" id="UP000348942"/>
    </source>
</evidence>
<keyword evidence="3" id="KW-1185">Reference proteome</keyword>
<reference evidence="2 3" key="1">
    <citation type="submission" date="2019-10" db="EMBL/GenBank/DDBJ databases">
        <title>Vibrio sp. nov., isolated from Coralline algae surface.</title>
        <authorList>
            <person name="Geng Y."/>
            <person name="Zhang X."/>
        </authorList>
    </citation>
    <scope>NUCLEOTIDE SEQUENCE [LARGE SCALE GENOMIC DNA]</scope>
    <source>
        <strain evidence="2 3">SM1977</strain>
    </source>
</reference>
<evidence type="ECO:0000256" key="1">
    <source>
        <dbReference type="SAM" id="SignalP"/>
    </source>
</evidence>